<dbReference type="EMBL" id="CP012900">
    <property type="protein sequence ID" value="ALJ27338.1"/>
    <property type="molecule type" value="Genomic_DNA"/>
</dbReference>
<protein>
    <submittedName>
        <fullName evidence="3">Lipoprotein</fullName>
    </submittedName>
</protein>
<keyword evidence="2" id="KW-0732">Signal</keyword>
<dbReference type="PATRIC" id="fig|128780.6.peg.918"/>
<feature type="signal peptide" evidence="2">
    <location>
        <begin position="1"/>
        <end position="21"/>
    </location>
</feature>
<dbReference type="Proteomes" id="UP000061010">
    <property type="component" value="Chromosome"/>
</dbReference>
<accession>A0A0S1AX49</accession>
<evidence type="ECO:0000313" key="4">
    <source>
        <dbReference type="Proteomes" id="UP000061010"/>
    </source>
</evidence>
<proteinExistence type="predicted"/>
<name>A0A0S1AX49_9GAMM</name>
<dbReference type="KEGG" id="sacz:AOT14_09070"/>
<feature type="region of interest" description="Disordered" evidence="1">
    <location>
        <begin position="84"/>
        <end position="106"/>
    </location>
</feature>
<feature type="chain" id="PRO_5006588344" evidence="2">
    <location>
        <begin position="22"/>
        <end position="106"/>
    </location>
</feature>
<reference evidence="3 4" key="1">
    <citation type="journal article" date="2015" name="Genome Announc.">
        <title>Complete Genome Sequencing of Stenotrophomonas acidaminiphila ZAC14D2_NAIMI4_2, a Multidrug-Resistant Strain Isolated from Sediments of a Polluted River in Mexico, Uncovers New Antibiotic Resistance Genes and a Novel Class-II Lasso Peptide Biosynthesis Gene Cluster.</title>
        <authorList>
            <person name="Vinuesa P."/>
            <person name="Ochoa-Sanchez L.E."/>
        </authorList>
    </citation>
    <scope>NUCLEOTIDE SEQUENCE [LARGE SCALE GENOMIC DNA]</scope>
    <source>
        <strain evidence="3 4">ZAC14D2_NAIMI4_2</strain>
    </source>
</reference>
<keyword evidence="3" id="KW-0449">Lipoprotein</keyword>
<keyword evidence="4" id="KW-1185">Reference proteome</keyword>
<dbReference type="AlphaFoldDB" id="A0A0S1AX49"/>
<evidence type="ECO:0000256" key="1">
    <source>
        <dbReference type="SAM" id="MobiDB-lite"/>
    </source>
</evidence>
<sequence length="106" mass="10872" precursor="true">MSAFFRIAVSSLGAAAAVVLAGCASSGKPVAATAEKPVTVTVEAPMAEKDALGNYRFLMQQAGKNMSADQFDAWMKANGIRVARGGTASAKPETSAASTPKPKPKR</sequence>
<gene>
    <name evidence="3" type="ORF">AOT14_09070</name>
</gene>
<dbReference type="PROSITE" id="PS51257">
    <property type="entry name" value="PROKAR_LIPOPROTEIN"/>
    <property type="match status" value="1"/>
</dbReference>
<evidence type="ECO:0000313" key="3">
    <source>
        <dbReference type="EMBL" id="ALJ27338.1"/>
    </source>
</evidence>
<organism evidence="3 4">
    <name type="scientific">Stenotrophomonas acidaminiphila</name>
    <dbReference type="NCBI Taxonomy" id="128780"/>
    <lineage>
        <taxon>Bacteria</taxon>
        <taxon>Pseudomonadati</taxon>
        <taxon>Pseudomonadota</taxon>
        <taxon>Gammaproteobacteria</taxon>
        <taxon>Lysobacterales</taxon>
        <taxon>Lysobacteraceae</taxon>
        <taxon>Stenotrophomonas</taxon>
    </lineage>
</organism>
<evidence type="ECO:0000256" key="2">
    <source>
        <dbReference type="SAM" id="SignalP"/>
    </source>
</evidence>